<gene>
    <name evidence="2" type="ORF">NC653_028799</name>
</gene>
<proteinExistence type="predicted"/>
<keyword evidence="3" id="KW-1185">Reference proteome</keyword>
<keyword evidence="1" id="KW-1133">Transmembrane helix</keyword>
<sequence length="47" mass="5142">MKIHRQGSSYIPMVIHTLCAMLSAARLVLVCLSSLLVCPSRRISNAT</sequence>
<protein>
    <submittedName>
        <fullName evidence="2">Uncharacterized protein</fullName>
    </submittedName>
</protein>
<name>A0AAD6M0T6_9ROSI</name>
<accession>A0AAD6M0T6</accession>
<dbReference type="Proteomes" id="UP001164929">
    <property type="component" value="Chromosome 12"/>
</dbReference>
<dbReference type="EMBL" id="JAQIZT010000012">
    <property type="protein sequence ID" value="KAJ6976740.1"/>
    <property type="molecule type" value="Genomic_DNA"/>
</dbReference>
<feature type="transmembrane region" description="Helical" evidence="1">
    <location>
        <begin position="14"/>
        <end position="38"/>
    </location>
</feature>
<keyword evidence="1" id="KW-0472">Membrane</keyword>
<evidence type="ECO:0000313" key="2">
    <source>
        <dbReference type="EMBL" id="KAJ6976740.1"/>
    </source>
</evidence>
<evidence type="ECO:0000313" key="3">
    <source>
        <dbReference type="Proteomes" id="UP001164929"/>
    </source>
</evidence>
<comment type="caution">
    <text evidence="2">The sequence shown here is derived from an EMBL/GenBank/DDBJ whole genome shotgun (WGS) entry which is preliminary data.</text>
</comment>
<dbReference type="AlphaFoldDB" id="A0AAD6M0T6"/>
<evidence type="ECO:0000256" key="1">
    <source>
        <dbReference type="SAM" id="Phobius"/>
    </source>
</evidence>
<reference evidence="2" key="1">
    <citation type="journal article" date="2023" name="Mol. Ecol. Resour.">
        <title>Chromosome-level genome assembly of a triploid poplar Populus alba 'Berolinensis'.</title>
        <authorList>
            <person name="Chen S."/>
            <person name="Yu Y."/>
            <person name="Wang X."/>
            <person name="Wang S."/>
            <person name="Zhang T."/>
            <person name="Zhou Y."/>
            <person name="He R."/>
            <person name="Meng N."/>
            <person name="Wang Y."/>
            <person name="Liu W."/>
            <person name="Liu Z."/>
            <person name="Liu J."/>
            <person name="Guo Q."/>
            <person name="Huang H."/>
            <person name="Sederoff R.R."/>
            <person name="Wang G."/>
            <person name="Qu G."/>
            <person name="Chen S."/>
        </authorList>
    </citation>
    <scope>NUCLEOTIDE SEQUENCE</scope>
    <source>
        <strain evidence="2">SC-2020</strain>
    </source>
</reference>
<keyword evidence="1" id="KW-0812">Transmembrane</keyword>
<organism evidence="2 3">
    <name type="scientific">Populus alba x Populus x berolinensis</name>
    <dbReference type="NCBI Taxonomy" id="444605"/>
    <lineage>
        <taxon>Eukaryota</taxon>
        <taxon>Viridiplantae</taxon>
        <taxon>Streptophyta</taxon>
        <taxon>Embryophyta</taxon>
        <taxon>Tracheophyta</taxon>
        <taxon>Spermatophyta</taxon>
        <taxon>Magnoliopsida</taxon>
        <taxon>eudicotyledons</taxon>
        <taxon>Gunneridae</taxon>
        <taxon>Pentapetalae</taxon>
        <taxon>rosids</taxon>
        <taxon>fabids</taxon>
        <taxon>Malpighiales</taxon>
        <taxon>Salicaceae</taxon>
        <taxon>Saliceae</taxon>
        <taxon>Populus</taxon>
    </lineage>
</organism>